<dbReference type="Gene3D" id="3.40.1090.10">
    <property type="entry name" value="Cytosolic phospholipase A2 catalytic domain"/>
    <property type="match status" value="1"/>
</dbReference>
<gene>
    <name evidence="3" type="ORF">GQ466_28035</name>
</gene>
<dbReference type="Proteomes" id="UP000431901">
    <property type="component" value="Unassembled WGS sequence"/>
</dbReference>
<dbReference type="GO" id="GO:0006629">
    <property type="term" value="P:lipid metabolic process"/>
    <property type="evidence" value="ECO:0007669"/>
    <property type="project" value="UniProtKB-KW"/>
</dbReference>
<evidence type="ECO:0000313" key="3">
    <source>
        <dbReference type="EMBL" id="MXQ67877.1"/>
    </source>
</evidence>
<dbReference type="OrthoDB" id="2339873at2"/>
<evidence type="ECO:0000259" key="2">
    <source>
        <dbReference type="Pfam" id="PF01734"/>
    </source>
</evidence>
<accession>A0A6I4WCE8</accession>
<evidence type="ECO:0000256" key="1">
    <source>
        <dbReference type="ARBA" id="ARBA00023098"/>
    </source>
</evidence>
<keyword evidence="1" id="KW-0443">Lipid metabolism</keyword>
<protein>
    <submittedName>
        <fullName evidence="3">Patatin-like phospholipase family protein</fullName>
    </submittedName>
</protein>
<dbReference type="SUPFAM" id="SSF52151">
    <property type="entry name" value="FabD/lysophospholipase-like"/>
    <property type="match status" value="1"/>
</dbReference>
<sequence length="282" mass="30336">MGDSRGLVLSAGAHGGALWEVGMIIGLRRAGVDLGAADLIVGTSQAAFMATLTALTDTADELEHAVRTIGERRQQTYVPEVEADQFMHTLYTASDTSPSARERRQRLGALACESDTERAAPRLDIAIAGLPSDRWPDDRDLVLPTVETESGERAVWRRADGVPLPTALRAACTIPTVFRPVEIAGRHHMDGMAYSLANADLAAGHDRVLVLLPLRPLLPDAVVRRELAALDPGRTTVIGPDAESVEAFKTSLFDPRIWVTFLEFGQRQAAARAAEIAAAWTG</sequence>
<feature type="domain" description="PNPLA" evidence="2">
    <location>
        <begin position="8"/>
        <end position="200"/>
    </location>
</feature>
<dbReference type="RefSeq" id="WP_161106067.1">
    <property type="nucleotide sequence ID" value="NZ_JBHLYI010000015.1"/>
</dbReference>
<proteinExistence type="predicted"/>
<dbReference type="InterPro" id="IPR002641">
    <property type="entry name" value="PNPLA_dom"/>
</dbReference>
<name>A0A6I4WCE8_9ACTN</name>
<dbReference type="AlphaFoldDB" id="A0A6I4WCE8"/>
<dbReference type="Pfam" id="PF01734">
    <property type="entry name" value="Patatin"/>
    <property type="match status" value="1"/>
</dbReference>
<dbReference type="InterPro" id="IPR016035">
    <property type="entry name" value="Acyl_Trfase/lysoPLipase"/>
</dbReference>
<keyword evidence="4" id="KW-1185">Reference proteome</keyword>
<organism evidence="3 4">
    <name type="scientific">Actinomadura rayongensis</name>
    <dbReference type="NCBI Taxonomy" id="1429076"/>
    <lineage>
        <taxon>Bacteria</taxon>
        <taxon>Bacillati</taxon>
        <taxon>Actinomycetota</taxon>
        <taxon>Actinomycetes</taxon>
        <taxon>Streptosporangiales</taxon>
        <taxon>Thermomonosporaceae</taxon>
        <taxon>Actinomadura</taxon>
    </lineage>
</organism>
<dbReference type="EMBL" id="WUTW01000009">
    <property type="protein sequence ID" value="MXQ67877.1"/>
    <property type="molecule type" value="Genomic_DNA"/>
</dbReference>
<evidence type="ECO:0000313" key="4">
    <source>
        <dbReference type="Proteomes" id="UP000431901"/>
    </source>
</evidence>
<comment type="caution">
    <text evidence="3">The sequence shown here is derived from an EMBL/GenBank/DDBJ whole genome shotgun (WGS) entry which is preliminary data.</text>
</comment>
<reference evidence="3 4" key="1">
    <citation type="submission" date="2019-12" db="EMBL/GenBank/DDBJ databases">
        <title>Nocardia macrotermitis sp. nov. and Nocardia aurantia sp. nov., isolated from the gut of the fungus growing-termite Macrotermes natalensis.</title>
        <authorList>
            <person name="Christine B."/>
            <person name="Rene B."/>
        </authorList>
    </citation>
    <scope>NUCLEOTIDE SEQUENCE [LARGE SCALE GENOMIC DNA]</scope>
    <source>
        <strain evidence="3 4">DSM 102126</strain>
    </source>
</reference>